<feature type="non-terminal residue" evidence="5">
    <location>
        <position position="1"/>
    </location>
</feature>
<evidence type="ECO:0000256" key="3">
    <source>
        <dbReference type="ARBA" id="ARBA00022741"/>
    </source>
</evidence>
<evidence type="ECO:0000256" key="1">
    <source>
        <dbReference type="ARBA" id="ARBA00004127"/>
    </source>
</evidence>
<dbReference type="SUPFAM" id="SSF52540">
    <property type="entry name" value="P-loop containing nucleoside triphosphate hydrolases"/>
    <property type="match status" value="1"/>
</dbReference>
<dbReference type="InterPro" id="IPR050173">
    <property type="entry name" value="ABC_transporter_C-like"/>
</dbReference>
<gene>
    <name evidence="5" type="ORF">BDK51DRAFT_5283</name>
</gene>
<comment type="subcellular location">
    <subcellularLocation>
        <location evidence="1">Endomembrane system</location>
        <topology evidence="1">Multi-pass membrane protein</topology>
    </subcellularLocation>
</comment>
<evidence type="ECO:0000256" key="2">
    <source>
        <dbReference type="ARBA" id="ARBA00022737"/>
    </source>
</evidence>
<protein>
    <submittedName>
        <fullName evidence="5">P-loop containing nucleoside triphosphate hydrolase protein</fullName>
    </submittedName>
</protein>
<feature type="non-terminal residue" evidence="5">
    <location>
        <position position="65"/>
    </location>
</feature>
<evidence type="ECO:0000256" key="4">
    <source>
        <dbReference type="ARBA" id="ARBA00022840"/>
    </source>
</evidence>
<keyword evidence="6" id="KW-1185">Reference proteome</keyword>
<dbReference type="Gene3D" id="3.40.50.300">
    <property type="entry name" value="P-loop containing nucleotide triphosphate hydrolases"/>
    <property type="match status" value="1"/>
</dbReference>
<name>A0A4P9WJJ9_9FUNG</name>
<proteinExistence type="predicted"/>
<dbReference type="Proteomes" id="UP000269721">
    <property type="component" value="Unassembled WGS sequence"/>
</dbReference>
<dbReference type="GO" id="GO:0016787">
    <property type="term" value="F:hydrolase activity"/>
    <property type="evidence" value="ECO:0007669"/>
    <property type="project" value="UniProtKB-KW"/>
</dbReference>
<sequence>ILVIDEATAGVDLETDTLVQAIIRHEFKDVTVLIIAHRIRTILDNDKILVVGKGRVLEFAPLQTL</sequence>
<keyword evidence="2" id="KW-0677">Repeat</keyword>
<accession>A0A4P9WJJ9</accession>
<dbReference type="OrthoDB" id="6500128at2759"/>
<dbReference type="GO" id="GO:0042626">
    <property type="term" value="F:ATPase-coupled transmembrane transporter activity"/>
    <property type="evidence" value="ECO:0007669"/>
    <property type="project" value="TreeGrafter"/>
</dbReference>
<keyword evidence="3" id="KW-0547">Nucleotide-binding</keyword>
<keyword evidence="5" id="KW-0378">Hydrolase</keyword>
<reference evidence="6" key="1">
    <citation type="journal article" date="2018" name="Nat. Microbiol.">
        <title>Leveraging single-cell genomics to expand the fungal tree of life.</title>
        <authorList>
            <person name="Ahrendt S.R."/>
            <person name="Quandt C.A."/>
            <person name="Ciobanu D."/>
            <person name="Clum A."/>
            <person name="Salamov A."/>
            <person name="Andreopoulos B."/>
            <person name="Cheng J.F."/>
            <person name="Woyke T."/>
            <person name="Pelin A."/>
            <person name="Henrissat B."/>
            <person name="Reynolds N.K."/>
            <person name="Benny G.L."/>
            <person name="Smith M.E."/>
            <person name="James T.Y."/>
            <person name="Grigoriev I.V."/>
        </authorList>
    </citation>
    <scope>NUCLEOTIDE SEQUENCE [LARGE SCALE GENOMIC DNA]</scope>
</reference>
<dbReference type="PANTHER" id="PTHR24223:SF443">
    <property type="entry name" value="MULTIDRUG-RESISTANCE LIKE PROTEIN 1, ISOFORM I"/>
    <property type="match status" value="1"/>
</dbReference>
<dbReference type="GO" id="GO:0012505">
    <property type="term" value="C:endomembrane system"/>
    <property type="evidence" value="ECO:0007669"/>
    <property type="project" value="UniProtKB-SubCell"/>
</dbReference>
<dbReference type="GO" id="GO:0005524">
    <property type="term" value="F:ATP binding"/>
    <property type="evidence" value="ECO:0007669"/>
    <property type="project" value="UniProtKB-KW"/>
</dbReference>
<dbReference type="PANTHER" id="PTHR24223">
    <property type="entry name" value="ATP-BINDING CASSETTE SUB-FAMILY C"/>
    <property type="match status" value="1"/>
</dbReference>
<organism evidence="5 6">
    <name type="scientific">Blyttiomyces helicus</name>
    <dbReference type="NCBI Taxonomy" id="388810"/>
    <lineage>
        <taxon>Eukaryota</taxon>
        <taxon>Fungi</taxon>
        <taxon>Fungi incertae sedis</taxon>
        <taxon>Chytridiomycota</taxon>
        <taxon>Chytridiomycota incertae sedis</taxon>
        <taxon>Chytridiomycetes</taxon>
        <taxon>Chytridiomycetes incertae sedis</taxon>
        <taxon>Blyttiomyces</taxon>
    </lineage>
</organism>
<dbReference type="InterPro" id="IPR027417">
    <property type="entry name" value="P-loop_NTPase"/>
</dbReference>
<dbReference type="GO" id="GO:0016020">
    <property type="term" value="C:membrane"/>
    <property type="evidence" value="ECO:0007669"/>
    <property type="project" value="TreeGrafter"/>
</dbReference>
<dbReference type="AlphaFoldDB" id="A0A4P9WJJ9"/>
<evidence type="ECO:0000313" key="5">
    <source>
        <dbReference type="EMBL" id="RKO90806.1"/>
    </source>
</evidence>
<keyword evidence="4" id="KW-0067">ATP-binding</keyword>
<evidence type="ECO:0000313" key="6">
    <source>
        <dbReference type="Proteomes" id="UP000269721"/>
    </source>
</evidence>
<dbReference type="EMBL" id="KZ995374">
    <property type="protein sequence ID" value="RKO90806.1"/>
    <property type="molecule type" value="Genomic_DNA"/>
</dbReference>